<dbReference type="PANTHER" id="PTHR33646">
    <property type="entry name" value="GB|AAF00631.1"/>
    <property type="match status" value="1"/>
</dbReference>
<keyword evidence="2" id="KW-1133">Transmembrane helix</keyword>
<reference evidence="3" key="1">
    <citation type="journal article" date="2016" name="Nat. Genet.">
        <title>A high-quality carrot genome assembly provides new insights into carotenoid accumulation and asterid genome evolution.</title>
        <authorList>
            <person name="Iorizzo M."/>
            <person name="Ellison S."/>
            <person name="Senalik D."/>
            <person name="Zeng P."/>
            <person name="Satapoomin P."/>
            <person name="Huang J."/>
            <person name="Bowman M."/>
            <person name="Iovene M."/>
            <person name="Sanseverino W."/>
            <person name="Cavagnaro P."/>
            <person name="Yildiz M."/>
            <person name="Macko-Podgorni A."/>
            <person name="Moranska E."/>
            <person name="Grzebelus E."/>
            <person name="Grzebelus D."/>
            <person name="Ashrafi H."/>
            <person name="Zheng Z."/>
            <person name="Cheng S."/>
            <person name="Spooner D."/>
            <person name="Van Deynze A."/>
            <person name="Simon P."/>
        </authorList>
    </citation>
    <scope>NUCLEOTIDE SEQUENCE</scope>
    <source>
        <tissue evidence="3">Leaf</tissue>
    </source>
</reference>
<evidence type="ECO:0000256" key="2">
    <source>
        <dbReference type="SAM" id="Phobius"/>
    </source>
</evidence>
<gene>
    <name evidence="3" type="ORF">DCAR_0103721</name>
</gene>
<reference evidence="3" key="2">
    <citation type="submission" date="2022-03" db="EMBL/GenBank/DDBJ databases">
        <title>Draft title - Genomic analysis of global carrot germplasm unveils the trajectory of domestication and the origin of high carotenoid orange carrot.</title>
        <authorList>
            <person name="Iorizzo M."/>
            <person name="Ellison S."/>
            <person name="Senalik D."/>
            <person name="Macko-Podgorni A."/>
            <person name="Grzebelus D."/>
            <person name="Bostan H."/>
            <person name="Rolling W."/>
            <person name="Curaba J."/>
            <person name="Simon P."/>
        </authorList>
    </citation>
    <scope>NUCLEOTIDE SEQUENCE</scope>
    <source>
        <tissue evidence="3">Leaf</tissue>
    </source>
</reference>
<proteinExistence type="predicted"/>
<dbReference type="Proteomes" id="UP000077755">
    <property type="component" value="Chromosome 1"/>
</dbReference>
<dbReference type="InterPro" id="IPR049224">
    <property type="entry name" value="DUF6821"/>
</dbReference>
<name>A0A166I8A5_DAUCS</name>
<keyword evidence="2" id="KW-0812">Transmembrane</keyword>
<dbReference type="PANTHER" id="PTHR33646:SF6">
    <property type="entry name" value="TRANSMEMBRANE PROTEIN"/>
    <property type="match status" value="1"/>
</dbReference>
<sequence>MEVGDLHDWEVLHASDSESIGDDSESKCFDCIDGDSGGAIRPDYFSLDSPIAFKNTGGVSEDGVSVNSNNPSWIDPGSDTRSPRKEFTEFWPDSASDRSDDHKFAEFEVNNDLGFAQNEKIEANSDKYWSDSTGFEAKNEEFVDDGMEVKGVGDEVVQVKEGGDVIEVAKASEGEKRVMAWWKLPLELLKYCMFRMNPAWTVPMAAAVMGFMILGRRYYRMKRKSKSVHMKVTVDDQKVSQFMNRVAQLNEAFSVVKRVPIIRPQLPAGGVMPWPVMSR</sequence>
<keyword evidence="2" id="KW-0472">Membrane</keyword>
<feature type="region of interest" description="Disordered" evidence="1">
    <location>
        <begin position="57"/>
        <end position="86"/>
    </location>
</feature>
<dbReference type="AlphaFoldDB" id="A0A166I8A5"/>
<evidence type="ECO:0000256" key="1">
    <source>
        <dbReference type="SAM" id="MobiDB-lite"/>
    </source>
</evidence>
<organism evidence="3 4">
    <name type="scientific">Daucus carota subsp. sativus</name>
    <name type="common">Carrot</name>
    <dbReference type="NCBI Taxonomy" id="79200"/>
    <lineage>
        <taxon>Eukaryota</taxon>
        <taxon>Viridiplantae</taxon>
        <taxon>Streptophyta</taxon>
        <taxon>Embryophyta</taxon>
        <taxon>Tracheophyta</taxon>
        <taxon>Spermatophyta</taxon>
        <taxon>Magnoliopsida</taxon>
        <taxon>eudicotyledons</taxon>
        <taxon>Gunneridae</taxon>
        <taxon>Pentapetalae</taxon>
        <taxon>asterids</taxon>
        <taxon>campanulids</taxon>
        <taxon>Apiales</taxon>
        <taxon>Apiaceae</taxon>
        <taxon>Apioideae</taxon>
        <taxon>Scandiceae</taxon>
        <taxon>Daucinae</taxon>
        <taxon>Daucus</taxon>
        <taxon>Daucus sect. Daucus</taxon>
    </lineage>
</organism>
<protein>
    <submittedName>
        <fullName evidence="3">Uncharacterized protein</fullName>
    </submittedName>
</protein>
<dbReference type="Gramene" id="KZN10854">
    <property type="protein sequence ID" value="KZN10854"/>
    <property type="gene ID" value="DCAR_003510"/>
</dbReference>
<evidence type="ECO:0000313" key="3">
    <source>
        <dbReference type="EMBL" id="WOG84537.1"/>
    </source>
</evidence>
<dbReference type="KEGG" id="dcr:108201379"/>
<evidence type="ECO:0000313" key="4">
    <source>
        <dbReference type="Proteomes" id="UP000077755"/>
    </source>
</evidence>
<dbReference type="OrthoDB" id="1931521at2759"/>
<feature type="transmembrane region" description="Helical" evidence="2">
    <location>
        <begin position="200"/>
        <end position="219"/>
    </location>
</feature>
<dbReference type="Pfam" id="PF20705">
    <property type="entry name" value="DUF6821"/>
    <property type="match status" value="1"/>
</dbReference>
<dbReference type="EMBL" id="CP093343">
    <property type="protein sequence ID" value="WOG84537.1"/>
    <property type="molecule type" value="Genomic_DNA"/>
</dbReference>
<dbReference type="InterPro" id="IPR045883">
    <property type="entry name" value="At4g13530-like"/>
</dbReference>
<accession>A0A166I8A5</accession>
<dbReference type="OMA" id="QEWEMIP"/>
<keyword evidence="4" id="KW-1185">Reference proteome</keyword>